<dbReference type="EMBL" id="JAMSHJ010000006">
    <property type="protein sequence ID" value="KAI5392779.1"/>
    <property type="molecule type" value="Genomic_DNA"/>
</dbReference>
<reference evidence="3 4" key="1">
    <citation type="journal article" date="2022" name="Nat. Genet.">
        <title>Improved pea reference genome and pan-genome highlight genomic features and evolutionary characteristics.</title>
        <authorList>
            <person name="Yang T."/>
            <person name="Liu R."/>
            <person name="Luo Y."/>
            <person name="Hu S."/>
            <person name="Wang D."/>
            <person name="Wang C."/>
            <person name="Pandey M.K."/>
            <person name="Ge S."/>
            <person name="Xu Q."/>
            <person name="Li N."/>
            <person name="Li G."/>
            <person name="Huang Y."/>
            <person name="Saxena R.K."/>
            <person name="Ji Y."/>
            <person name="Li M."/>
            <person name="Yan X."/>
            <person name="He Y."/>
            <person name="Liu Y."/>
            <person name="Wang X."/>
            <person name="Xiang C."/>
            <person name="Varshney R.K."/>
            <person name="Ding H."/>
            <person name="Gao S."/>
            <person name="Zong X."/>
        </authorList>
    </citation>
    <scope>NUCLEOTIDE SEQUENCE [LARGE SCALE GENOMIC DNA]</scope>
    <source>
        <strain evidence="3 4">cv. Zhongwan 6</strain>
    </source>
</reference>
<evidence type="ECO:0000256" key="1">
    <source>
        <dbReference type="SAM" id="Coils"/>
    </source>
</evidence>
<proteinExistence type="predicted"/>
<feature type="non-terminal residue" evidence="3">
    <location>
        <position position="284"/>
    </location>
</feature>
<dbReference type="Proteomes" id="UP001058974">
    <property type="component" value="Chromosome 6"/>
</dbReference>
<comment type="caution">
    <text evidence="3">The sequence shown here is derived from an EMBL/GenBank/DDBJ whole genome shotgun (WGS) entry which is preliminary data.</text>
</comment>
<protein>
    <submittedName>
        <fullName evidence="3">Uncharacterized protein</fullName>
    </submittedName>
</protein>
<gene>
    <name evidence="3" type="ORF">KIW84_060085</name>
</gene>
<evidence type="ECO:0000313" key="4">
    <source>
        <dbReference type="Proteomes" id="UP001058974"/>
    </source>
</evidence>
<keyword evidence="4" id="KW-1185">Reference proteome</keyword>
<name>A0A9D4W1B6_PEA</name>
<feature type="compositionally biased region" description="Basic and acidic residues" evidence="2">
    <location>
        <begin position="95"/>
        <end position="106"/>
    </location>
</feature>
<dbReference type="AlphaFoldDB" id="A0A9D4W1B6"/>
<accession>A0A9D4W1B6</accession>
<feature type="coiled-coil region" evidence="1">
    <location>
        <begin position="119"/>
        <end position="153"/>
    </location>
</feature>
<evidence type="ECO:0000256" key="2">
    <source>
        <dbReference type="SAM" id="MobiDB-lite"/>
    </source>
</evidence>
<evidence type="ECO:0000313" key="3">
    <source>
        <dbReference type="EMBL" id="KAI5392779.1"/>
    </source>
</evidence>
<keyword evidence="1" id="KW-0175">Coiled coil</keyword>
<organism evidence="3 4">
    <name type="scientific">Pisum sativum</name>
    <name type="common">Garden pea</name>
    <name type="synonym">Lathyrus oleraceus</name>
    <dbReference type="NCBI Taxonomy" id="3888"/>
    <lineage>
        <taxon>Eukaryota</taxon>
        <taxon>Viridiplantae</taxon>
        <taxon>Streptophyta</taxon>
        <taxon>Embryophyta</taxon>
        <taxon>Tracheophyta</taxon>
        <taxon>Spermatophyta</taxon>
        <taxon>Magnoliopsida</taxon>
        <taxon>eudicotyledons</taxon>
        <taxon>Gunneridae</taxon>
        <taxon>Pentapetalae</taxon>
        <taxon>rosids</taxon>
        <taxon>fabids</taxon>
        <taxon>Fabales</taxon>
        <taxon>Fabaceae</taxon>
        <taxon>Papilionoideae</taxon>
        <taxon>50 kb inversion clade</taxon>
        <taxon>NPAAA clade</taxon>
        <taxon>Hologalegina</taxon>
        <taxon>IRL clade</taxon>
        <taxon>Fabeae</taxon>
        <taxon>Lathyrus</taxon>
    </lineage>
</organism>
<feature type="region of interest" description="Disordered" evidence="2">
    <location>
        <begin position="58"/>
        <end position="108"/>
    </location>
</feature>
<sequence>FEPIKTEREMEQSNSDWSESEIETAQILTHLHHTFSLFSHVPYSWVCRKKRSAIHNGGGATTIVVPPPPPPPSSNAVNVKASSPTTPHSFPTTESDDKIKHSERTTSLKRKKEHYLNIIEDLTKTKDSITQEIANVKRDCEQLKLVNSKLKAKGKALNINGPNGEYKISNIEINKAMKRNDIIKNSFNNSNSTTKNEEHKIQMHNYHAKNFGVDPTTSLGVASSTSSMGRNSDNTSPLFIPDLNISFEAIKDLSKVREAQARQRRIHILRLKKNNAKQHQSSYR</sequence>
<dbReference type="PANTHER" id="PTHR37614">
    <property type="entry name" value="OS02G0121400 PROTEIN"/>
    <property type="match status" value="1"/>
</dbReference>
<feature type="compositionally biased region" description="Low complexity" evidence="2">
    <location>
        <begin position="82"/>
        <end position="93"/>
    </location>
</feature>
<dbReference type="Gramene" id="Psat06G0008500-T1">
    <property type="protein sequence ID" value="KAI5392779.1"/>
    <property type="gene ID" value="KIW84_060085"/>
</dbReference>
<dbReference type="PANTHER" id="PTHR37614:SF2">
    <property type="entry name" value="OS02G0121400 PROTEIN"/>
    <property type="match status" value="1"/>
</dbReference>